<keyword evidence="4" id="KW-1185">Reference proteome</keyword>
<organism evidence="3 4">
    <name type="scientific">Rotaria sordida</name>
    <dbReference type="NCBI Taxonomy" id="392033"/>
    <lineage>
        <taxon>Eukaryota</taxon>
        <taxon>Metazoa</taxon>
        <taxon>Spiralia</taxon>
        <taxon>Gnathifera</taxon>
        <taxon>Rotifera</taxon>
        <taxon>Eurotatoria</taxon>
        <taxon>Bdelloidea</taxon>
        <taxon>Philodinida</taxon>
        <taxon>Philodinidae</taxon>
        <taxon>Rotaria</taxon>
    </lineage>
</organism>
<dbReference type="InterPro" id="IPR002575">
    <property type="entry name" value="Aminoglycoside_PTrfase"/>
</dbReference>
<protein>
    <recommendedName>
        <fullName evidence="1">Aminoglycoside phosphotransferase domain-containing protein</fullName>
    </recommendedName>
</protein>
<accession>A0A816FBB4</accession>
<reference evidence="3" key="1">
    <citation type="submission" date="2021-02" db="EMBL/GenBank/DDBJ databases">
        <authorList>
            <person name="Nowell W R."/>
        </authorList>
    </citation>
    <scope>NUCLEOTIDE SEQUENCE</scope>
</reference>
<dbReference type="Gene3D" id="3.90.1200.10">
    <property type="match status" value="1"/>
</dbReference>
<gene>
    <name evidence="3" type="ORF">JXQ802_LOCUS55606</name>
    <name evidence="2" type="ORF">PYM288_LOCUS39073</name>
</gene>
<name>A0A816FBB4_9BILA</name>
<feature type="domain" description="Aminoglycoside phosphotransferase" evidence="1">
    <location>
        <begin position="57"/>
        <end position="204"/>
    </location>
</feature>
<evidence type="ECO:0000313" key="4">
    <source>
        <dbReference type="Proteomes" id="UP000663870"/>
    </source>
</evidence>
<feature type="non-terminal residue" evidence="3">
    <location>
        <position position="1"/>
    </location>
</feature>
<sequence>PLKIDPSKASSDFKLNSNDNSMPYYPMHRVGHQAWVLESLKNQRFSPKLLVLNAEKNYLIESYISGQTLNECSPEICKELGEFLHSLHSIKMKQFGYMSEEPGVGVFLSWLTMFETEFNNLNENQYQLKEIYLSIIPYLTVFSNPVLVHGDISSENIRVLNGHLNGVIDYADCLCGDGLYDIGRFLLFVKAEWKYVNAIAQGYKLLDNEKSWTKNEKQRIRFYACYFALWMESDNEIIEKLLMPIPD</sequence>
<dbReference type="Proteomes" id="UP000663870">
    <property type="component" value="Unassembled WGS sequence"/>
</dbReference>
<dbReference type="InterPro" id="IPR011009">
    <property type="entry name" value="Kinase-like_dom_sf"/>
</dbReference>
<evidence type="ECO:0000313" key="3">
    <source>
        <dbReference type="EMBL" id="CAF1658037.1"/>
    </source>
</evidence>
<dbReference type="AlphaFoldDB" id="A0A816FBB4"/>
<dbReference type="EMBL" id="CAJNOH010010197">
    <property type="protein sequence ID" value="CAF1509511.1"/>
    <property type="molecule type" value="Genomic_DNA"/>
</dbReference>
<evidence type="ECO:0000313" key="2">
    <source>
        <dbReference type="EMBL" id="CAF1509511.1"/>
    </source>
</evidence>
<dbReference type="InterPro" id="IPR051678">
    <property type="entry name" value="AGP_Transferase"/>
</dbReference>
<dbReference type="Proteomes" id="UP000663854">
    <property type="component" value="Unassembled WGS sequence"/>
</dbReference>
<dbReference type="EMBL" id="CAJNOL010012010">
    <property type="protein sequence ID" value="CAF1658037.1"/>
    <property type="molecule type" value="Genomic_DNA"/>
</dbReference>
<dbReference type="SUPFAM" id="SSF56112">
    <property type="entry name" value="Protein kinase-like (PK-like)"/>
    <property type="match status" value="1"/>
</dbReference>
<dbReference type="PANTHER" id="PTHR21310:SF15">
    <property type="entry name" value="AMINOGLYCOSIDE PHOSPHOTRANSFERASE DOMAIN-CONTAINING PROTEIN"/>
    <property type="match status" value="1"/>
</dbReference>
<proteinExistence type="predicted"/>
<comment type="caution">
    <text evidence="3">The sequence shown here is derived from an EMBL/GenBank/DDBJ whole genome shotgun (WGS) entry which is preliminary data.</text>
</comment>
<dbReference type="Pfam" id="PF01636">
    <property type="entry name" value="APH"/>
    <property type="match status" value="1"/>
</dbReference>
<dbReference type="PANTHER" id="PTHR21310">
    <property type="entry name" value="AMINOGLYCOSIDE PHOSPHOTRANSFERASE-RELATED-RELATED"/>
    <property type="match status" value="1"/>
</dbReference>
<evidence type="ECO:0000259" key="1">
    <source>
        <dbReference type="Pfam" id="PF01636"/>
    </source>
</evidence>